<comment type="caution">
    <text evidence="2">The sequence shown here is derived from an EMBL/GenBank/DDBJ whole genome shotgun (WGS) entry which is preliminary data.</text>
</comment>
<feature type="transmembrane region" description="Helical" evidence="1">
    <location>
        <begin position="74"/>
        <end position="95"/>
    </location>
</feature>
<evidence type="ECO:0000313" key="3">
    <source>
        <dbReference type="Proteomes" id="UP000242972"/>
    </source>
</evidence>
<keyword evidence="1" id="KW-1133">Transmembrane helix</keyword>
<name>A0A2T2WY16_9FIRM</name>
<dbReference type="AlphaFoldDB" id="A0A2T2WY16"/>
<evidence type="ECO:0000313" key="2">
    <source>
        <dbReference type="EMBL" id="PSR27147.1"/>
    </source>
</evidence>
<protein>
    <submittedName>
        <fullName evidence="2">Uncharacterized protein</fullName>
    </submittedName>
</protein>
<keyword evidence="1" id="KW-0812">Transmembrane</keyword>
<accession>A0A2T2WY16</accession>
<feature type="transmembrane region" description="Helical" evidence="1">
    <location>
        <begin position="6"/>
        <end position="24"/>
    </location>
</feature>
<evidence type="ECO:0000256" key="1">
    <source>
        <dbReference type="SAM" id="Phobius"/>
    </source>
</evidence>
<reference evidence="2 3" key="1">
    <citation type="journal article" date="2014" name="BMC Genomics">
        <title>Comparison of environmental and isolate Sulfobacillus genomes reveals diverse carbon, sulfur, nitrogen, and hydrogen metabolisms.</title>
        <authorList>
            <person name="Justice N.B."/>
            <person name="Norman A."/>
            <person name="Brown C.T."/>
            <person name="Singh A."/>
            <person name="Thomas B.C."/>
            <person name="Banfield J.F."/>
        </authorList>
    </citation>
    <scope>NUCLEOTIDE SEQUENCE [LARGE SCALE GENOMIC DNA]</scope>
    <source>
        <strain evidence="2">AMDSBA4</strain>
    </source>
</reference>
<sequence length="104" mass="11586">MTAYNAALSIGLVGWLAAAAVWSFSRPQHPDMIGLLWVNFAVMIAYAMFPLAPHTWTFWAALPWHHGVFWETEIGTLLGAAGFFGLLGMGITWLWRHFLPDTAP</sequence>
<dbReference type="Proteomes" id="UP000242972">
    <property type="component" value="Unassembled WGS sequence"/>
</dbReference>
<feature type="transmembrane region" description="Helical" evidence="1">
    <location>
        <begin position="36"/>
        <end position="62"/>
    </location>
</feature>
<dbReference type="EMBL" id="PXYW01000113">
    <property type="protein sequence ID" value="PSR27147.1"/>
    <property type="molecule type" value="Genomic_DNA"/>
</dbReference>
<gene>
    <name evidence="2" type="ORF">C7B46_19595</name>
</gene>
<organism evidence="2 3">
    <name type="scientific">Sulfobacillus benefaciens</name>
    <dbReference type="NCBI Taxonomy" id="453960"/>
    <lineage>
        <taxon>Bacteria</taxon>
        <taxon>Bacillati</taxon>
        <taxon>Bacillota</taxon>
        <taxon>Clostridia</taxon>
        <taxon>Eubacteriales</taxon>
        <taxon>Clostridiales Family XVII. Incertae Sedis</taxon>
        <taxon>Sulfobacillus</taxon>
    </lineage>
</organism>
<proteinExistence type="predicted"/>
<keyword evidence="1" id="KW-0472">Membrane</keyword>